<name>A0ACC1JCT3_9FUNG</name>
<evidence type="ECO:0000313" key="1">
    <source>
        <dbReference type="EMBL" id="KAJ1946732.1"/>
    </source>
</evidence>
<accession>A0ACC1JCT3</accession>
<proteinExistence type="predicted"/>
<comment type="caution">
    <text evidence="1">The sequence shown here is derived from an EMBL/GenBank/DDBJ whole genome shotgun (WGS) entry which is preliminary data.</text>
</comment>
<dbReference type="EMBL" id="JANBPW010001004">
    <property type="protein sequence ID" value="KAJ1946732.1"/>
    <property type="molecule type" value="Genomic_DNA"/>
</dbReference>
<organism evidence="1 2">
    <name type="scientific">Linderina macrospora</name>
    <dbReference type="NCBI Taxonomy" id="4868"/>
    <lineage>
        <taxon>Eukaryota</taxon>
        <taxon>Fungi</taxon>
        <taxon>Fungi incertae sedis</taxon>
        <taxon>Zoopagomycota</taxon>
        <taxon>Kickxellomycotina</taxon>
        <taxon>Kickxellomycetes</taxon>
        <taxon>Kickxellales</taxon>
        <taxon>Kickxellaceae</taxon>
        <taxon>Linderina</taxon>
    </lineage>
</organism>
<gene>
    <name evidence="1" type="ORF">FBU59_001965</name>
</gene>
<dbReference type="Proteomes" id="UP001150603">
    <property type="component" value="Unassembled WGS sequence"/>
</dbReference>
<keyword evidence="2" id="KW-1185">Reference proteome</keyword>
<evidence type="ECO:0000313" key="2">
    <source>
        <dbReference type="Proteomes" id="UP001150603"/>
    </source>
</evidence>
<protein>
    <submittedName>
        <fullName evidence="1">Uncharacterized protein</fullName>
    </submittedName>
</protein>
<reference evidence="1" key="1">
    <citation type="submission" date="2022-07" db="EMBL/GenBank/DDBJ databases">
        <title>Phylogenomic reconstructions and comparative analyses of Kickxellomycotina fungi.</title>
        <authorList>
            <person name="Reynolds N.K."/>
            <person name="Stajich J.E."/>
            <person name="Barry K."/>
            <person name="Grigoriev I.V."/>
            <person name="Crous P."/>
            <person name="Smith M.E."/>
        </authorList>
    </citation>
    <scope>NUCLEOTIDE SEQUENCE</scope>
    <source>
        <strain evidence="1">NRRL 5244</strain>
    </source>
</reference>
<sequence>MDSSVATQHPSNNAISSNCFSLQTSRYCGGTFANYYMSSHAKVNGQYVLDAHAFDSVLDGYFNSSSEFTYINSFFNCEAWSGYPTPRYRIAYTCRSLLESAEAKLCNKLRQPPPLCKTSCSVYVSQWAEMTNNTKLCRNTALAESSRLSLAESCDSAPYNGSLGCIPGIESGAEICGFTVLAHPTKNQRSAVCDFCKHSGDSCCTSREALRLCGVVTSHTFYIAIITSMSLLLLLIGVTILRFFHKRAHRKRMPSSPVSQASTELPGPSVINYWPKKRKLQPAGTSNEWCDTDSVFVSAPSTPTQGRVQGPRPNPDALSRPQLNTTKNGRRTVAQQLVAFLGTTANSQLHTFAAKVQKTASRMMPNIERKRKLAQKLSASDQSEPLSPRLGNAEVSSLPPQLAPHLPLLHTPVLPADLNRLMAFTEPNESVPGDTSPPKVLRCPPPDITISKRNQSLRGRPSIDQAFYIDIHRKEKQQEPAEGLAKDGQAVEPDLFTVLYPYMPVENDELSIRPGEMVRVLRLFLDGWTFVQRMDDGAIGAVPAVCLDTDLADIEFATLHKMLPQ</sequence>